<evidence type="ECO:0000256" key="5">
    <source>
        <dbReference type="PROSITE-ProRule" id="PRU01248"/>
    </source>
</evidence>
<evidence type="ECO:0000256" key="4">
    <source>
        <dbReference type="ARBA" id="ARBA00023172"/>
    </source>
</evidence>
<dbReference type="PROSITE" id="PS51900">
    <property type="entry name" value="CB"/>
    <property type="match status" value="1"/>
</dbReference>
<reference evidence="8 9" key="1">
    <citation type="submission" date="2024-05" db="EMBL/GenBank/DDBJ databases">
        <authorList>
            <person name="Liu Q."/>
            <person name="Xin Y.-H."/>
        </authorList>
    </citation>
    <scope>NUCLEOTIDE SEQUENCE [LARGE SCALE GENOMIC DNA]</scope>
    <source>
        <strain evidence="8 9">CGMCC 1.15349</strain>
    </source>
</reference>
<evidence type="ECO:0000313" key="9">
    <source>
        <dbReference type="Proteomes" id="UP001404104"/>
    </source>
</evidence>
<evidence type="ECO:0000259" key="6">
    <source>
        <dbReference type="PROSITE" id="PS51898"/>
    </source>
</evidence>
<feature type="domain" description="Tyr recombinase" evidence="6">
    <location>
        <begin position="206"/>
        <end position="408"/>
    </location>
</feature>
<dbReference type="Pfam" id="PF00589">
    <property type="entry name" value="Phage_integrase"/>
    <property type="match status" value="1"/>
</dbReference>
<evidence type="ECO:0000256" key="1">
    <source>
        <dbReference type="ARBA" id="ARBA00008857"/>
    </source>
</evidence>
<dbReference type="SUPFAM" id="SSF56349">
    <property type="entry name" value="DNA breaking-rejoining enzymes"/>
    <property type="match status" value="1"/>
</dbReference>
<keyword evidence="9" id="KW-1185">Reference proteome</keyword>
<organism evidence="8 9">
    <name type="scientific">Sphingomonas qilianensis</name>
    <dbReference type="NCBI Taxonomy" id="1736690"/>
    <lineage>
        <taxon>Bacteria</taxon>
        <taxon>Pseudomonadati</taxon>
        <taxon>Pseudomonadota</taxon>
        <taxon>Alphaproteobacteria</taxon>
        <taxon>Sphingomonadales</taxon>
        <taxon>Sphingomonadaceae</taxon>
        <taxon>Sphingomonas</taxon>
    </lineage>
</organism>
<dbReference type="InterPro" id="IPR044068">
    <property type="entry name" value="CB"/>
</dbReference>
<dbReference type="InterPro" id="IPR025166">
    <property type="entry name" value="Integrase_DNA_bind_dom"/>
</dbReference>
<sequence length="433" mass="47982">MPTGKITKSSVDALAADGTKQFLWDDELKGFGLQVTPAGGKSYVYQYRTGGREAQKKRYTIGRHGSPWTPALARSECKRLAALVGQGIDPTDTDRERRRQAVDLAFVPFIDTFRDGYLMSEWKDWEKAEALLRREPATVLKRKPLPTITRADLVAVFDLLKDRPATARQAHSVLRKLFRWAEGRGEIEQGKSPLGADFPAPKVVAARNRVLSDGELALAWSAACAMPYPFGPLYRFLMATGQRREECAALGWAELDRKQMMWTLPSERAKNEQAHIVPLNQLAAQALDDVARIGQDDNEATDWPDAGYVFTTTGKTPVSGHSKAKKALDAAIAALVAKEPAVKEKKPRIVPPWRVHDIRRTVATGLQRLGVRFEVTEAVLNHVSGARSGVAGVYQRHDWKNEKRAALDAWGRHIEQIGKPQAPNVVAIKAAKT</sequence>
<gene>
    <name evidence="8" type="ORF">ABC969_15710</name>
</gene>
<dbReference type="CDD" id="cd00801">
    <property type="entry name" value="INT_P4_C"/>
    <property type="match status" value="1"/>
</dbReference>
<dbReference type="InterPro" id="IPR050808">
    <property type="entry name" value="Phage_Integrase"/>
</dbReference>
<dbReference type="RefSeq" id="WP_345866112.1">
    <property type="nucleotide sequence ID" value="NZ_JBDIMF010000008.1"/>
</dbReference>
<dbReference type="Proteomes" id="UP001404104">
    <property type="component" value="Unassembled WGS sequence"/>
</dbReference>
<accession>A0ABU9XWD8</accession>
<dbReference type="Gene3D" id="1.10.443.10">
    <property type="entry name" value="Intergrase catalytic core"/>
    <property type="match status" value="1"/>
</dbReference>
<dbReference type="Pfam" id="PF13356">
    <property type="entry name" value="Arm-DNA-bind_3"/>
    <property type="match status" value="1"/>
</dbReference>
<dbReference type="EMBL" id="JBDIMF010000008">
    <property type="protein sequence ID" value="MEN2787860.1"/>
    <property type="molecule type" value="Genomic_DNA"/>
</dbReference>
<evidence type="ECO:0000259" key="7">
    <source>
        <dbReference type="PROSITE" id="PS51900"/>
    </source>
</evidence>
<dbReference type="InterPro" id="IPR002104">
    <property type="entry name" value="Integrase_catalytic"/>
</dbReference>
<keyword evidence="3 5" id="KW-0238">DNA-binding</keyword>
<dbReference type="InterPro" id="IPR038488">
    <property type="entry name" value="Integrase_DNA-bd_sf"/>
</dbReference>
<dbReference type="PANTHER" id="PTHR30629">
    <property type="entry name" value="PROPHAGE INTEGRASE"/>
    <property type="match status" value="1"/>
</dbReference>
<dbReference type="Gene3D" id="3.30.160.390">
    <property type="entry name" value="Integrase, DNA-binding domain"/>
    <property type="match status" value="1"/>
</dbReference>
<evidence type="ECO:0000313" key="8">
    <source>
        <dbReference type="EMBL" id="MEN2787860.1"/>
    </source>
</evidence>
<dbReference type="PANTHER" id="PTHR30629:SF2">
    <property type="entry name" value="PROPHAGE INTEGRASE INTS-RELATED"/>
    <property type="match status" value="1"/>
</dbReference>
<name>A0ABU9XWD8_9SPHN</name>
<evidence type="ECO:0000256" key="3">
    <source>
        <dbReference type="ARBA" id="ARBA00023125"/>
    </source>
</evidence>
<dbReference type="InterPro" id="IPR011010">
    <property type="entry name" value="DNA_brk_join_enz"/>
</dbReference>
<comment type="caution">
    <text evidence="8">The sequence shown here is derived from an EMBL/GenBank/DDBJ whole genome shotgun (WGS) entry which is preliminary data.</text>
</comment>
<feature type="domain" description="Core-binding (CB)" evidence="7">
    <location>
        <begin position="104"/>
        <end position="182"/>
    </location>
</feature>
<dbReference type="PROSITE" id="PS51898">
    <property type="entry name" value="TYR_RECOMBINASE"/>
    <property type="match status" value="1"/>
</dbReference>
<keyword evidence="4" id="KW-0233">DNA recombination</keyword>
<comment type="similarity">
    <text evidence="1">Belongs to the 'phage' integrase family.</text>
</comment>
<protein>
    <submittedName>
        <fullName evidence="8">Site-specific integrase</fullName>
    </submittedName>
</protein>
<evidence type="ECO:0000256" key="2">
    <source>
        <dbReference type="ARBA" id="ARBA00022908"/>
    </source>
</evidence>
<dbReference type="InterPro" id="IPR013762">
    <property type="entry name" value="Integrase-like_cat_sf"/>
</dbReference>
<dbReference type="Gene3D" id="1.10.150.130">
    <property type="match status" value="1"/>
</dbReference>
<proteinExistence type="inferred from homology"/>
<dbReference type="InterPro" id="IPR010998">
    <property type="entry name" value="Integrase_recombinase_N"/>
</dbReference>
<keyword evidence="2" id="KW-0229">DNA integration</keyword>